<accession>A0A0C2JN95</accession>
<comment type="caution">
    <text evidence="1">The sequence shown here is derived from an EMBL/GenBank/DDBJ whole genome shotgun (WGS) entry which is preliminary data.</text>
</comment>
<proteinExistence type="predicted"/>
<reference evidence="1 2" key="1">
    <citation type="journal article" date="2014" name="Genome Biol. Evol.">
        <title>The genome of the myxosporean Thelohanellus kitauei shows adaptations to nutrient acquisition within its fish host.</title>
        <authorList>
            <person name="Yang Y."/>
            <person name="Xiong J."/>
            <person name="Zhou Z."/>
            <person name="Huo F."/>
            <person name="Miao W."/>
            <person name="Ran C."/>
            <person name="Liu Y."/>
            <person name="Zhang J."/>
            <person name="Feng J."/>
            <person name="Wang M."/>
            <person name="Wang M."/>
            <person name="Wang L."/>
            <person name="Yao B."/>
        </authorList>
    </citation>
    <scope>NUCLEOTIDE SEQUENCE [LARGE SCALE GENOMIC DNA]</scope>
    <source>
        <strain evidence="1">Wuqing</strain>
    </source>
</reference>
<name>A0A0C2JN95_THEKT</name>
<dbReference type="EMBL" id="JWZT01001958">
    <property type="protein sequence ID" value="KII70833.1"/>
    <property type="molecule type" value="Genomic_DNA"/>
</dbReference>
<evidence type="ECO:0000313" key="1">
    <source>
        <dbReference type="EMBL" id="KII70833.1"/>
    </source>
</evidence>
<keyword evidence="2" id="KW-1185">Reference proteome</keyword>
<protein>
    <submittedName>
        <fullName evidence="1">Uncharacterized protein</fullName>
    </submittedName>
</protein>
<sequence>MYIGHIPFCSSSDELYLDNKIGHIESSLKQELNCYVKDLKGLILGYWKNQIDCTSHFEEWFSSVASPRIFDMNRCHLNDYELFFDVEPFADYLRNKSLPKESLPNMLISGECNLLKAMEDYWRARDFDQSNIFFDR</sequence>
<organism evidence="1 2">
    <name type="scientific">Thelohanellus kitauei</name>
    <name type="common">Myxosporean</name>
    <dbReference type="NCBI Taxonomy" id="669202"/>
    <lineage>
        <taxon>Eukaryota</taxon>
        <taxon>Metazoa</taxon>
        <taxon>Cnidaria</taxon>
        <taxon>Myxozoa</taxon>
        <taxon>Myxosporea</taxon>
        <taxon>Bivalvulida</taxon>
        <taxon>Platysporina</taxon>
        <taxon>Myxobolidae</taxon>
        <taxon>Thelohanellus</taxon>
    </lineage>
</organism>
<dbReference type="AlphaFoldDB" id="A0A0C2JN95"/>
<dbReference type="Proteomes" id="UP000031668">
    <property type="component" value="Unassembled WGS sequence"/>
</dbReference>
<evidence type="ECO:0000313" key="2">
    <source>
        <dbReference type="Proteomes" id="UP000031668"/>
    </source>
</evidence>
<gene>
    <name evidence="1" type="ORF">RF11_01277</name>
</gene>